<dbReference type="STRING" id="102285.A0A0R3TC39"/>
<reference evidence="3" key="1">
    <citation type="submission" date="2017-02" db="UniProtKB">
        <authorList>
            <consortium name="WormBaseParasite"/>
        </authorList>
    </citation>
    <scope>IDENTIFICATION</scope>
</reference>
<accession>A0A0R3TC39</accession>
<dbReference type="AlphaFoldDB" id="A0A0R3TC39"/>
<evidence type="ECO:0000313" key="2">
    <source>
        <dbReference type="Proteomes" id="UP000278807"/>
    </source>
</evidence>
<keyword evidence="2" id="KW-1185">Reference proteome</keyword>
<dbReference type="OrthoDB" id="421075at2759"/>
<organism evidence="3">
    <name type="scientific">Rodentolepis nana</name>
    <name type="common">Dwarf tapeworm</name>
    <name type="synonym">Hymenolepis nana</name>
    <dbReference type="NCBI Taxonomy" id="102285"/>
    <lineage>
        <taxon>Eukaryota</taxon>
        <taxon>Metazoa</taxon>
        <taxon>Spiralia</taxon>
        <taxon>Lophotrochozoa</taxon>
        <taxon>Platyhelminthes</taxon>
        <taxon>Cestoda</taxon>
        <taxon>Eucestoda</taxon>
        <taxon>Cyclophyllidea</taxon>
        <taxon>Hymenolepididae</taxon>
        <taxon>Rodentolepis</taxon>
    </lineage>
</organism>
<dbReference type="InterPro" id="IPR011990">
    <property type="entry name" value="TPR-like_helical_dom_sf"/>
</dbReference>
<protein>
    <submittedName>
        <fullName evidence="3">TPR_REGION domain-containing protein</fullName>
    </submittedName>
</protein>
<dbReference type="WBParaSite" id="HNAJ_0000462801-mRNA-1">
    <property type="protein sequence ID" value="HNAJ_0000462801-mRNA-1"/>
    <property type="gene ID" value="HNAJ_0000462801"/>
</dbReference>
<dbReference type="Proteomes" id="UP000278807">
    <property type="component" value="Unassembled WGS sequence"/>
</dbReference>
<evidence type="ECO:0000313" key="1">
    <source>
        <dbReference type="EMBL" id="VDO00487.1"/>
    </source>
</evidence>
<gene>
    <name evidence="1" type="ORF">HNAJ_LOCUS4627</name>
</gene>
<dbReference type="EMBL" id="UZAE01003391">
    <property type="protein sequence ID" value="VDO00487.1"/>
    <property type="molecule type" value="Genomic_DNA"/>
</dbReference>
<proteinExistence type="predicted"/>
<dbReference type="SUPFAM" id="SSF48452">
    <property type="entry name" value="TPR-like"/>
    <property type="match status" value="1"/>
</dbReference>
<sequence length="186" mass="21103">MPISVKECAKRARELYQKQEFEQCLEILKPAFEEGVANTNIACLLLASACYDNLKYEDKAVDAAHRVLIIDPKNVQAWLGLSQFCMKNTDRFYMLAAQCFLFLIPHFSSEKNAKKHIECLSNLIQLIVRYRLEFPPGLQPLKDICNAVLAGDNANPYALEARLRLMVESALCKLYSTFNKISGFSS</sequence>
<evidence type="ECO:0000313" key="3">
    <source>
        <dbReference type="WBParaSite" id="HNAJ_0000462801-mRNA-1"/>
    </source>
</evidence>
<reference evidence="1 2" key="2">
    <citation type="submission" date="2018-11" db="EMBL/GenBank/DDBJ databases">
        <authorList>
            <consortium name="Pathogen Informatics"/>
        </authorList>
    </citation>
    <scope>NUCLEOTIDE SEQUENCE [LARGE SCALE GENOMIC DNA]</scope>
</reference>
<name>A0A0R3TC39_RODNA</name>
<dbReference type="Gene3D" id="1.25.40.10">
    <property type="entry name" value="Tetratricopeptide repeat domain"/>
    <property type="match status" value="1"/>
</dbReference>